<organism evidence="3 4">
    <name type="scientific">Pseudidiomarina maritima</name>
    <dbReference type="NCBI Taxonomy" id="519453"/>
    <lineage>
        <taxon>Bacteria</taxon>
        <taxon>Pseudomonadati</taxon>
        <taxon>Pseudomonadota</taxon>
        <taxon>Gammaproteobacteria</taxon>
        <taxon>Alteromonadales</taxon>
        <taxon>Idiomarinaceae</taxon>
        <taxon>Pseudidiomarina</taxon>
    </lineage>
</organism>
<evidence type="ECO:0000313" key="3">
    <source>
        <dbReference type="EMBL" id="PWW16014.1"/>
    </source>
</evidence>
<evidence type="ECO:0000256" key="2">
    <source>
        <dbReference type="SAM" id="SignalP"/>
    </source>
</evidence>
<evidence type="ECO:0000313" key="4">
    <source>
        <dbReference type="Proteomes" id="UP000246964"/>
    </source>
</evidence>
<dbReference type="SUPFAM" id="SSF49503">
    <property type="entry name" value="Cupredoxins"/>
    <property type="match status" value="1"/>
</dbReference>
<reference evidence="3 4" key="1">
    <citation type="submission" date="2018-05" db="EMBL/GenBank/DDBJ databases">
        <title>Freshwater and sediment microbial communities from various areas in North America, analyzing microbe dynamics in response to fracking.</title>
        <authorList>
            <person name="Lamendella R."/>
        </authorList>
    </citation>
    <scope>NUCLEOTIDE SEQUENCE [LARGE SCALE GENOMIC DNA]</scope>
    <source>
        <strain evidence="3 4">125B1</strain>
    </source>
</reference>
<keyword evidence="4" id="KW-1185">Reference proteome</keyword>
<dbReference type="Gene3D" id="2.60.40.420">
    <property type="entry name" value="Cupredoxins - blue copper proteins"/>
    <property type="match status" value="1"/>
</dbReference>
<dbReference type="AlphaFoldDB" id="A0A317QDI4"/>
<feature type="chain" id="PRO_5016303592" description="Plastocyanin" evidence="2">
    <location>
        <begin position="33"/>
        <end position="241"/>
    </location>
</feature>
<evidence type="ECO:0000256" key="1">
    <source>
        <dbReference type="SAM" id="MobiDB-lite"/>
    </source>
</evidence>
<gene>
    <name evidence="3" type="ORF">DET45_101106</name>
</gene>
<keyword evidence="2" id="KW-0732">Signal</keyword>
<feature type="signal peptide" evidence="2">
    <location>
        <begin position="1"/>
        <end position="32"/>
    </location>
</feature>
<proteinExistence type="predicted"/>
<sequence length="241" mass="26643">MRLFQTVFTVFLLRAVSSIAVLALIFSAAATATNLQVKVVDAQQQPLAGAVVSIPAGVDLPTTTNSADNLLTAETYVMDQVDKLFVPFILVVAKGRQVVFPNRDNIRHQVFSFSPTKPFELPLYSNREQPLVRFEQAGVVVLGCNIHDHMKAYIYISPHQYSAQTDAQGQVTVPAGSTQLAVWYPGQENTVTDTLVTVRSGQTELVVQLPVSKQQQQPPPLSPLQQKFNQRKQQTLMSEQH</sequence>
<accession>A0A317QDI4</accession>
<dbReference type="RefSeq" id="WP_110074759.1">
    <property type="nucleotide sequence ID" value="NZ_QGTT01000001.1"/>
</dbReference>
<dbReference type="Proteomes" id="UP000246964">
    <property type="component" value="Unassembled WGS sequence"/>
</dbReference>
<name>A0A317QDI4_9GAMM</name>
<feature type="compositionally biased region" description="Polar residues" evidence="1">
    <location>
        <begin position="231"/>
        <end position="241"/>
    </location>
</feature>
<protein>
    <recommendedName>
        <fullName evidence="5">Plastocyanin</fullName>
    </recommendedName>
</protein>
<evidence type="ECO:0008006" key="5">
    <source>
        <dbReference type="Google" id="ProtNLM"/>
    </source>
</evidence>
<dbReference type="EMBL" id="QGTT01000001">
    <property type="protein sequence ID" value="PWW16014.1"/>
    <property type="molecule type" value="Genomic_DNA"/>
</dbReference>
<dbReference type="InterPro" id="IPR008972">
    <property type="entry name" value="Cupredoxin"/>
</dbReference>
<feature type="region of interest" description="Disordered" evidence="1">
    <location>
        <begin position="211"/>
        <end position="241"/>
    </location>
</feature>
<comment type="caution">
    <text evidence="3">The sequence shown here is derived from an EMBL/GenBank/DDBJ whole genome shotgun (WGS) entry which is preliminary data.</text>
</comment>
<dbReference type="OrthoDB" id="9772097at2"/>